<comment type="caution">
    <text evidence="18">The sequence shown here is derived from an EMBL/GenBank/DDBJ whole genome shotgun (WGS) entry which is preliminary data.</text>
</comment>
<keyword evidence="7" id="KW-0479">Metal-binding</keyword>
<feature type="transmembrane region" description="Helical" evidence="15">
    <location>
        <begin position="46"/>
        <end position="70"/>
    </location>
</feature>
<dbReference type="SMART" id="SM00184">
    <property type="entry name" value="RING"/>
    <property type="match status" value="1"/>
</dbReference>
<protein>
    <recommendedName>
        <fullName evidence="4">RING-type E3 ubiquitin transferase</fullName>
        <ecNumber evidence="4">2.3.2.27</ecNumber>
    </recommendedName>
</protein>
<evidence type="ECO:0000256" key="4">
    <source>
        <dbReference type="ARBA" id="ARBA00012483"/>
    </source>
</evidence>
<evidence type="ECO:0000256" key="9">
    <source>
        <dbReference type="ARBA" id="ARBA00022786"/>
    </source>
</evidence>
<keyword evidence="5" id="KW-0808">Transferase</keyword>
<accession>A0A922DBX2</accession>
<dbReference type="InterPro" id="IPR044600">
    <property type="entry name" value="ATL1/ATL16-like"/>
</dbReference>
<evidence type="ECO:0000256" key="7">
    <source>
        <dbReference type="ARBA" id="ARBA00022723"/>
    </source>
</evidence>
<dbReference type="PANTHER" id="PTHR46913">
    <property type="entry name" value="RING-H2 FINGER PROTEIN ATL16"/>
    <property type="match status" value="1"/>
</dbReference>
<sequence length="211" mass="23828">MKAHVSKLLSFLSLTSVEPSTATTPSPPPGPPWTLAEAPSSGPYKSSIVLAWFAVLTIALFFLGFLSICIRRFSDNPTAEFSHRRSRRSPYRTSSFPTSELRSWSYRSSGSDPAKIRALPVYQHCGINEKYYETMDCAICLGEFQEKETVKVIPFCKHVFHPHCIDTWLYSHVTCPVCRATRLFDDENDRRSTVGNHDTCIEKFSNGSCDF</sequence>
<evidence type="ECO:0000256" key="3">
    <source>
        <dbReference type="ARBA" id="ARBA00004906"/>
    </source>
</evidence>
<evidence type="ECO:0000256" key="2">
    <source>
        <dbReference type="ARBA" id="ARBA00004167"/>
    </source>
</evidence>
<keyword evidence="10" id="KW-0862">Zinc</keyword>
<keyword evidence="6 15" id="KW-0812">Transmembrane</keyword>
<organism evidence="18 19">
    <name type="scientific">Carya illinoinensis</name>
    <name type="common">Pecan</name>
    <dbReference type="NCBI Taxonomy" id="32201"/>
    <lineage>
        <taxon>Eukaryota</taxon>
        <taxon>Viridiplantae</taxon>
        <taxon>Streptophyta</taxon>
        <taxon>Embryophyta</taxon>
        <taxon>Tracheophyta</taxon>
        <taxon>Spermatophyta</taxon>
        <taxon>Magnoliopsida</taxon>
        <taxon>eudicotyledons</taxon>
        <taxon>Gunneridae</taxon>
        <taxon>Pentapetalae</taxon>
        <taxon>rosids</taxon>
        <taxon>fabids</taxon>
        <taxon>Fagales</taxon>
        <taxon>Juglandaceae</taxon>
        <taxon>Carya</taxon>
    </lineage>
</organism>
<evidence type="ECO:0000256" key="10">
    <source>
        <dbReference type="ARBA" id="ARBA00022833"/>
    </source>
</evidence>
<dbReference type="GO" id="GO:0008270">
    <property type="term" value="F:zinc ion binding"/>
    <property type="evidence" value="ECO:0007669"/>
    <property type="project" value="UniProtKB-KW"/>
</dbReference>
<comment type="catalytic activity">
    <reaction evidence="1">
        <text>S-ubiquitinyl-[E2 ubiquitin-conjugating enzyme]-L-cysteine + [acceptor protein]-L-lysine = [E2 ubiquitin-conjugating enzyme]-L-cysteine + N(6)-ubiquitinyl-[acceptor protein]-L-lysine.</text>
        <dbReference type="EC" id="2.3.2.27"/>
    </reaction>
</comment>
<keyword evidence="8 14" id="KW-0863">Zinc-finger</keyword>
<dbReference type="PROSITE" id="PS50089">
    <property type="entry name" value="ZF_RING_2"/>
    <property type="match status" value="1"/>
</dbReference>
<evidence type="ECO:0000259" key="17">
    <source>
        <dbReference type="PROSITE" id="PS50089"/>
    </source>
</evidence>
<gene>
    <name evidence="18" type="ORF">I3842_13G143300</name>
</gene>
<evidence type="ECO:0000313" key="19">
    <source>
        <dbReference type="Proteomes" id="UP000811246"/>
    </source>
</evidence>
<evidence type="ECO:0000256" key="11">
    <source>
        <dbReference type="ARBA" id="ARBA00022989"/>
    </source>
</evidence>
<dbReference type="GO" id="GO:0061630">
    <property type="term" value="F:ubiquitin protein ligase activity"/>
    <property type="evidence" value="ECO:0007669"/>
    <property type="project" value="UniProtKB-EC"/>
</dbReference>
<evidence type="ECO:0000256" key="13">
    <source>
        <dbReference type="ARBA" id="ARBA00024209"/>
    </source>
</evidence>
<reference evidence="18" key="1">
    <citation type="submission" date="2021-01" db="EMBL/GenBank/DDBJ databases">
        <authorList>
            <person name="Lovell J.T."/>
            <person name="Bentley N."/>
            <person name="Bhattarai G."/>
            <person name="Jenkins J.W."/>
            <person name="Sreedasyam A."/>
            <person name="Alarcon Y."/>
            <person name="Bock C."/>
            <person name="Boston L."/>
            <person name="Carlson J."/>
            <person name="Cervantes K."/>
            <person name="Clermont K."/>
            <person name="Krom N."/>
            <person name="Kubenka K."/>
            <person name="Mamidi S."/>
            <person name="Mattison C."/>
            <person name="Monteros M."/>
            <person name="Pisani C."/>
            <person name="Plott C."/>
            <person name="Rajasekar S."/>
            <person name="Rhein H.S."/>
            <person name="Rohla C."/>
            <person name="Song M."/>
            <person name="Hilaire R.S."/>
            <person name="Shu S."/>
            <person name="Wells L."/>
            <person name="Wang X."/>
            <person name="Webber J."/>
            <person name="Heerema R.J."/>
            <person name="Klein P."/>
            <person name="Conner P."/>
            <person name="Grauke L."/>
            <person name="Grimwood J."/>
            <person name="Schmutz J."/>
            <person name="Randall J.J."/>
        </authorList>
    </citation>
    <scope>NUCLEOTIDE SEQUENCE</scope>
    <source>
        <tissue evidence="18">Leaf</tissue>
    </source>
</reference>
<dbReference type="InterPro" id="IPR001841">
    <property type="entry name" value="Znf_RING"/>
</dbReference>
<evidence type="ECO:0000256" key="1">
    <source>
        <dbReference type="ARBA" id="ARBA00000900"/>
    </source>
</evidence>
<keyword evidence="9" id="KW-0833">Ubl conjugation pathway</keyword>
<evidence type="ECO:0000256" key="16">
    <source>
        <dbReference type="SAM" id="SignalP"/>
    </source>
</evidence>
<feature type="domain" description="RING-type" evidence="17">
    <location>
        <begin position="137"/>
        <end position="179"/>
    </location>
</feature>
<dbReference type="EC" id="2.3.2.27" evidence="4"/>
<evidence type="ECO:0000256" key="12">
    <source>
        <dbReference type="ARBA" id="ARBA00023136"/>
    </source>
</evidence>
<dbReference type="PANTHER" id="PTHR46913:SF1">
    <property type="entry name" value="RING-H2 FINGER PROTEIN ATL16"/>
    <property type="match status" value="1"/>
</dbReference>
<dbReference type="GO" id="GO:0016567">
    <property type="term" value="P:protein ubiquitination"/>
    <property type="evidence" value="ECO:0007669"/>
    <property type="project" value="InterPro"/>
</dbReference>
<feature type="signal peptide" evidence="16">
    <location>
        <begin position="1"/>
        <end position="22"/>
    </location>
</feature>
<comment type="pathway">
    <text evidence="3">Protein modification; protein ubiquitination.</text>
</comment>
<keyword evidence="11 15" id="KW-1133">Transmembrane helix</keyword>
<feature type="chain" id="PRO_5037266049" description="RING-type E3 ubiquitin transferase" evidence="16">
    <location>
        <begin position="23"/>
        <end position="211"/>
    </location>
</feature>
<dbReference type="EMBL" id="CM031837">
    <property type="protein sequence ID" value="KAG6682466.1"/>
    <property type="molecule type" value="Genomic_DNA"/>
</dbReference>
<keyword evidence="16" id="KW-0732">Signal</keyword>
<dbReference type="CDD" id="cd16461">
    <property type="entry name" value="RING-H2_EL5-like"/>
    <property type="match status" value="1"/>
</dbReference>
<proteinExistence type="inferred from homology"/>
<dbReference type="GO" id="GO:0016020">
    <property type="term" value="C:membrane"/>
    <property type="evidence" value="ECO:0007669"/>
    <property type="project" value="UniProtKB-SubCell"/>
</dbReference>
<dbReference type="AlphaFoldDB" id="A0A922DBX2"/>
<evidence type="ECO:0000313" key="18">
    <source>
        <dbReference type="EMBL" id="KAG6682466.1"/>
    </source>
</evidence>
<comment type="subcellular location">
    <subcellularLocation>
        <location evidence="2">Membrane</location>
        <topology evidence="2">Single-pass membrane protein</topology>
    </subcellularLocation>
</comment>
<dbReference type="Proteomes" id="UP000811246">
    <property type="component" value="Chromosome 13"/>
</dbReference>
<evidence type="ECO:0000256" key="15">
    <source>
        <dbReference type="SAM" id="Phobius"/>
    </source>
</evidence>
<comment type="similarity">
    <text evidence="13">Belongs to the RING-type zinc finger family. ATL subfamily.</text>
</comment>
<dbReference type="FunFam" id="3.30.40.10:FF:000187">
    <property type="entry name" value="E3 ubiquitin-protein ligase ATL6"/>
    <property type="match status" value="1"/>
</dbReference>
<evidence type="ECO:0000256" key="14">
    <source>
        <dbReference type="PROSITE-ProRule" id="PRU00175"/>
    </source>
</evidence>
<dbReference type="Pfam" id="PF13639">
    <property type="entry name" value="zf-RING_2"/>
    <property type="match status" value="1"/>
</dbReference>
<evidence type="ECO:0000256" key="5">
    <source>
        <dbReference type="ARBA" id="ARBA00022679"/>
    </source>
</evidence>
<evidence type="ECO:0000256" key="8">
    <source>
        <dbReference type="ARBA" id="ARBA00022771"/>
    </source>
</evidence>
<evidence type="ECO:0000256" key="6">
    <source>
        <dbReference type="ARBA" id="ARBA00022692"/>
    </source>
</evidence>
<keyword evidence="12 15" id="KW-0472">Membrane</keyword>
<name>A0A922DBX2_CARIL</name>